<protein>
    <submittedName>
        <fullName evidence="7">Mono/diheme cytochrome c family protein</fullName>
    </submittedName>
</protein>
<keyword evidence="3 4" id="KW-0408">Iron</keyword>
<keyword evidence="5" id="KW-0732">Signal</keyword>
<evidence type="ECO:0000313" key="8">
    <source>
        <dbReference type="Proteomes" id="UP000530268"/>
    </source>
</evidence>
<evidence type="ECO:0000256" key="4">
    <source>
        <dbReference type="PROSITE-ProRule" id="PRU00433"/>
    </source>
</evidence>
<dbReference type="Gene3D" id="1.10.760.10">
    <property type="entry name" value="Cytochrome c-like domain"/>
    <property type="match status" value="2"/>
</dbReference>
<organism evidence="7 8">
    <name type="scientific">Sulfitobacter undariae</name>
    <dbReference type="NCBI Taxonomy" id="1563671"/>
    <lineage>
        <taxon>Bacteria</taxon>
        <taxon>Pseudomonadati</taxon>
        <taxon>Pseudomonadota</taxon>
        <taxon>Alphaproteobacteria</taxon>
        <taxon>Rhodobacterales</taxon>
        <taxon>Roseobacteraceae</taxon>
        <taxon>Sulfitobacter</taxon>
    </lineage>
</organism>
<dbReference type="PROSITE" id="PS51007">
    <property type="entry name" value="CYTC"/>
    <property type="match status" value="2"/>
</dbReference>
<evidence type="ECO:0000256" key="1">
    <source>
        <dbReference type="ARBA" id="ARBA00022617"/>
    </source>
</evidence>
<dbReference type="EMBL" id="JACIEI010000006">
    <property type="protein sequence ID" value="MBB3994521.1"/>
    <property type="molecule type" value="Genomic_DNA"/>
</dbReference>
<evidence type="ECO:0000256" key="5">
    <source>
        <dbReference type="SAM" id="SignalP"/>
    </source>
</evidence>
<accession>A0A7W6E4C3</accession>
<gene>
    <name evidence="7" type="ORF">GGR95_002167</name>
</gene>
<keyword evidence="8" id="KW-1185">Reference proteome</keyword>
<evidence type="ECO:0000256" key="3">
    <source>
        <dbReference type="ARBA" id="ARBA00023004"/>
    </source>
</evidence>
<name>A0A7W6E4C3_9RHOB</name>
<feature type="domain" description="Cytochrome c" evidence="6">
    <location>
        <begin position="38"/>
        <end position="143"/>
    </location>
</feature>
<feature type="signal peptide" evidence="5">
    <location>
        <begin position="1"/>
        <end position="26"/>
    </location>
</feature>
<dbReference type="GO" id="GO:0046872">
    <property type="term" value="F:metal ion binding"/>
    <property type="evidence" value="ECO:0007669"/>
    <property type="project" value="UniProtKB-KW"/>
</dbReference>
<dbReference type="GO" id="GO:0020037">
    <property type="term" value="F:heme binding"/>
    <property type="evidence" value="ECO:0007669"/>
    <property type="project" value="InterPro"/>
</dbReference>
<evidence type="ECO:0000256" key="2">
    <source>
        <dbReference type="ARBA" id="ARBA00022723"/>
    </source>
</evidence>
<dbReference type="InterPro" id="IPR051459">
    <property type="entry name" value="Cytochrome_c-type_DH"/>
</dbReference>
<dbReference type="InterPro" id="IPR036909">
    <property type="entry name" value="Cyt_c-like_dom_sf"/>
</dbReference>
<comment type="caution">
    <text evidence="7">The sequence shown here is derived from an EMBL/GenBank/DDBJ whole genome shotgun (WGS) entry which is preliminary data.</text>
</comment>
<dbReference type="AlphaFoldDB" id="A0A7W6E4C3"/>
<feature type="chain" id="PRO_5031338450" evidence="5">
    <location>
        <begin position="27"/>
        <end position="292"/>
    </location>
</feature>
<dbReference type="SUPFAM" id="SSF46626">
    <property type="entry name" value="Cytochrome c"/>
    <property type="match status" value="2"/>
</dbReference>
<proteinExistence type="predicted"/>
<sequence>MKRGIKILLACAVVAAGGAWVLTAPAPEPVLVAQGHTADPANGELIFTAAGCASCHAAPNSQDKTILAGGYAIESPFGTFYAPNISSGPEGIGGWSLPEFYNALRNGVSPYGQHYYPAFPYTAYSGMTELDIADLYAYMRSLPGDSTPLRAHDVGFPFNIRRGIGAWKLLYLKQDAVVSGELNAEMQRGRYLVENMSHCGECHTPRDALGGLDRDQWLKGAPNPSGKGQIPDITPAGLGWSESELVEYFTSGFTPDYDSVGGSMAAVVDNLAKLPASDREAIAAYLLALPAG</sequence>
<feature type="domain" description="Cytochrome c" evidence="6">
    <location>
        <begin position="184"/>
        <end position="290"/>
    </location>
</feature>
<evidence type="ECO:0000259" key="6">
    <source>
        <dbReference type="PROSITE" id="PS51007"/>
    </source>
</evidence>
<reference evidence="7 8" key="1">
    <citation type="submission" date="2020-08" db="EMBL/GenBank/DDBJ databases">
        <title>Genomic Encyclopedia of Type Strains, Phase IV (KMG-IV): sequencing the most valuable type-strain genomes for metagenomic binning, comparative biology and taxonomic classification.</title>
        <authorList>
            <person name="Goeker M."/>
        </authorList>
    </citation>
    <scope>NUCLEOTIDE SEQUENCE [LARGE SCALE GENOMIC DNA]</scope>
    <source>
        <strain evidence="7 8">DSM 102234</strain>
    </source>
</reference>
<dbReference type="Pfam" id="PF00034">
    <property type="entry name" value="Cytochrom_C"/>
    <property type="match status" value="1"/>
</dbReference>
<dbReference type="Proteomes" id="UP000530268">
    <property type="component" value="Unassembled WGS sequence"/>
</dbReference>
<keyword evidence="2 4" id="KW-0479">Metal-binding</keyword>
<dbReference type="InterPro" id="IPR009056">
    <property type="entry name" value="Cyt_c-like_dom"/>
</dbReference>
<dbReference type="PANTHER" id="PTHR35008:SF8">
    <property type="entry name" value="ALCOHOL DEHYDROGENASE CYTOCHROME C SUBUNIT"/>
    <property type="match status" value="1"/>
</dbReference>
<keyword evidence="1 4" id="KW-0349">Heme</keyword>
<dbReference type="PANTHER" id="PTHR35008">
    <property type="entry name" value="BLL4482 PROTEIN-RELATED"/>
    <property type="match status" value="1"/>
</dbReference>
<evidence type="ECO:0000313" key="7">
    <source>
        <dbReference type="EMBL" id="MBB3994521.1"/>
    </source>
</evidence>
<dbReference type="GO" id="GO:0009055">
    <property type="term" value="F:electron transfer activity"/>
    <property type="evidence" value="ECO:0007669"/>
    <property type="project" value="InterPro"/>
</dbReference>
<dbReference type="RefSeq" id="WP_184565626.1">
    <property type="nucleotide sequence ID" value="NZ_JACIEI010000006.1"/>
</dbReference>